<feature type="coiled-coil region" evidence="1">
    <location>
        <begin position="23"/>
        <end position="50"/>
    </location>
</feature>
<protein>
    <submittedName>
        <fullName evidence="2">Uncharacterized protein</fullName>
    </submittedName>
</protein>
<evidence type="ECO:0000256" key="1">
    <source>
        <dbReference type="SAM" id="Coils"/>
    </source>
</evidence>
<reference evidence="2 3" key="1">
    <citation type="journal article" date="2016" name="Genome Biol. Evol.">
        <title>Gene Family Evolution Reflects Adaptation to Soil Environmental Stressors in the Genome of the Collembolan Orchesella cincta.</title>
        <authorList>
            <person name="Faddeeva-Vakhrusheva A."/>
            <person name="Derks M.F."/>
            <person name="Anvar S.Y."/>
            <person name="Agamennone V."/>
            <person name="Suring W."/>
            <person name="Smit S."/>
            <person name="van Straalen N.M."/>
            <person name="Roelofs D."/>
        </authorList>
    </citation>
    <scope>NUCLEOTIDE SEQUENCE [LARGE SCALE GENOMIC DNA]</scope>
    <source>
        <tissue evidence="2">Mixed pool</tissue>
    </source>
</reference>
<gene>
    <name evidence="2" type="ORF">Ocin01_19211</name>
</gene>
<dbReference type="EMBL" id="LJIJ01005226">
    <property type="protein sequence ID" value="ODM87471.1"/>
    <property type="molecule type" value="Genomic_DNA"/>
</dbReference>
<dbReference type="Proteomes" id="UP000094527">
    <property type="component" value="Unassembled WGS sequence"/>
</dbReference>
<dbReference type="AlphaFoldDB" id="A0A1D2M3I7"/>
<proteinExistence type="predicted"/>
<evidence type="ECO:0000313" key="2">
    <source>
        <dbReference type="EMBL" id="ODM87471.1"/>
    </source>
</evidence>
<organism evidence="2 3">
    <name type="scientific">Orchesella cincta</name>
    <name type="common">Springtail</name>
    <name type="synonym">Podura cincta</name>
    <dbReference type="NCBI Taxonomy" id="48709"/>
    <lineage>
        <taxon>Eukaryota</taxon>
        <taxon>Metazoa</taxon>
        <taxon>Ecdysozoa</taxon>
        <taxon>Arthropoda</taxon>
        <taxon>Hexapoda</taxon>
        <taxon>Collembola</taxon>
        <taxon>Entomobryomorpha</taxon>
        <taxon>Entomobryoidea</taxon>
        <taxon>Orchesellidae</taxon>
        <taxon>Orchesellinae</taxon>
        <taxon>Orchesella</taxon>
    </lineage>
</organism>
<keyword evidence="3" id="KW-1185">Reference proteome</keyword>
<evidence type="ECO:0000313" key="3">
    <source>
        <dbReference type="Proteomes" id="UP000094527"/>
    </source>
</evidence>
<name>A0A1D2M3I7_ORCCI</name>
<comment type="caution">
    <text evidence="2">The sequence shown here is derived from an EMBL/GenBank/DDBJ whole genome shotgun (WGS) entry which is preliminary data.</text>
</comment>
<keyword evidence="1" id="KW-0175">Coiled coil</keyword>
<sequence>MLADCYKNSLARISADGTVNHSLQTLVAQLQVANEQVQTLSLKNNILEHALNNGVATRLDHLPSERSHFQAQVEGFQSQGLPEMASELNQSFGTQSSKLVASNAVNNLRFEIRPLAKLTGLTPENKRQQATTSKRARWAFDSLRINYFSTFGGFTRKNSWMNGVYLGTEEIENSTSIYSRDGEA</sequence>
<accession>A0A1D2M3I7</accession>